<dbReference type="OrthoDB" id="9794455at2"/>
<dbReference type="PANTHER" id="PTHR11596:SF5">
    <property type="entry name" value="ALKALINE PHOSPHATASE"/>
    <property type="match status" value="1"/>
</dbReference>
<keyword evidence="2" id="KW-0597">Phosphoprotein</keyword>
<evidence type="ECO:0000256" key="5">
    <source>
        <dbReference type="ARBA" id="ARBA00022833"/>
    </source>
</evidence>
<dbReference type="InterPro" id="IPR018299">
    <property type="entry name" value="Alkaline_phosphatase_AS"/>
</dbReference>
<keyword evidence="4" id="KW-0378">Hydrolase</keyword>
<dbReference type="PROSITE" id="PS00123">
    <property type="entry name" value="ALKALINE_PHOSPHATASE"/>
    <property type="match status" value="1"/>
</dbReference>
<keyword evidence="3 8" id="KW-0479">Metal-binding</keyword>
<dbReference type="EMBL" id="FWXY01000010">
    <property type="protein sequence ID" value="SMC80154.1"/>
    <property type="molecule type" value="Genomic_DNA"/>
</dbReference>
<dbReference type="GO" id="GO:0004035">
    <property type="term" value="F:alkaline phosphatase activity"/>
    <property type="evidence" value="ECO:0007669"/>
    <property type="project" value="TreeGrafter"/>
</dbReference>
<feature type="binding site" evidence="8">
    <location>
        <position position="285"/>
    </location>
    <ligand>
        <name>Zn(2+)</name>
        <dbReference type="ChEBI" id="CHEBI:29105"/>
        <label>2</label>
    </ligand>
</feature>
<evidence type="ECO:0000256" key="4">
    <source>
        <dbReference type="ARBA" id="ARBA00022801"/>
    </source>
</evidence>
<feature type="binding site" evidence="8">
    <location>
        <position position="40"/>
    </location>
    <ligand>
        <name>Zn(2+)</name>
        <dbReference type="ChEBI" id="CHEBI:29105"/>
        <label>2</label>
    </ligand>
</feature>
<feature type="binding site" evidence="8">
    <location>
        <position position="281"/>
    </location>
    <ligand>
        <name>Zn(2+)</name>
        <dbReference type="ChEBI" id="CHEBI:29105"/>
        <label>2</label>
    </ligand>
</feature>
<dbReference type="SMART" id="SM00098">
    <property type="entry name" value="alkPPc"/>
    <property type="match status" value="1"/>
</dbReference>
<protein>
    <submittedName>
        <fullName evidence="10">Alkaline phosphatase</fullName>
    </submittedName>
</protein>
<dbReference type="SUPFAM" id="SSF53649">
    <property type="entry name" value="Alkaline phosphatase-like"/>
    <property type="match status" value="1"/>
</dbReference>
<evidence type="ECO:0000256" key="3">
    <source>
        <dbReference type="ARBA" id="ARBA00022723"/>
    </source>
</evidence>
<evidence type="ECO:0000256" key="7">
    <source>
        <dbReference type="PIRSR" id="PIRSR601952-1"/>
    </source>
</evidence>
<dbReference type="Proteomes" id="UP000192418">
    <property type="component" value="Unassembled WGS sequence"/>
</dbReference>
<accession>A0A1W2C563</accession>
<feature type="binding site" evidence="8">
    <location>
        <position position="40"/>
    </location>
    <ligand>
        <name>Mg(2+)</name>
        <dbReference type="ChEBI" id="CHEBI:18420"/>
    </ligand>
</feature>
<dbReference type="InterPro" id="IPR001952">
    <property type="entry name" value="Alkaline_phosphatase"/>
</dbReference>
<dbReference type="GO" id="GO:0046872">
    <property type="term" value="F:metal ion binding"/>
    <property type="evidence" value="ECO:0007669"/>
    <property type="project" value="UniProtKB-KW"/>
</dbReference>
<dbReference type="PRINTS" id="PR00113">
    <property type="entry name" value="ALKPHPHTASE"/>
</dbReference>
<name>A0A1W2C563_9BACT</name>
<comment type="similarity">
    <text evidence="1 9">Belongs to the alkaline phosphatase family.</text>
</comment>
<feature type="binding site" evidence="8">
    <location>
        <position position="325"/>
    </location>
    <ligand>
        <name>Zn(2+)</name>
        <dbReference type="ChEBI" id="CHEBI:29105"/>
        <label>2</label>
    </ligand>
</feature>
<evidence type="ECO:0000313" key="11">
    <source>
        <dbReference type="Proteomes" id="UP000192418"/>
    </source>
</evidence>
<dbReference type="Gene3D" id="3.40.720.10">
    <property type="entry name" value="Alkaline Phosphatase, subunit A"/>
    <property type="match status" value="1"/>
</dbReference>
<reference evidence="10 11" key="1">
    <citation type="submission" date="2017-04" db="EMBL/GenBank/DDBJ databases">
        <authorList>
            <person name="Afonso C.L."/>
            <person name="Miller P.J."/>
            <person name="Scott M.A."/>
            <person name="Spackman E."/>
            <person name="Goraichik I."/>
            <person name="Dimitrov K.M."/>
            <person name="Suarez D.L."/>
            <person name="Swayne D.E."/>
        </authorList>
    </citation>
    <scope>NUCLEOTIDE SEQUENCE [LARGE SCALE GENOMIC DNA]</scope>
    <source>
        <strain evidence="10 11">DSM 3385</strain>
    </source>
</reference>
<comment type="cofactor">
    <cofactor evidence="8">
        <name>Zn(2+)</name>
        <dbReference type="ChEBI" id="CHEBI:29105"/>
    </cofactor>
    <text evidence="8">Binds 2 Zn(2+) ions.</text>
</comment>
<sequence length="516" mass="55733">MQYIRRLFLKLLFVTIVLLLSWAPCSGSLGPKYMFLFIGDGMGINQRTLAAQFADHPLCMDKFPSHGITTTSAANRFITDSAAAATALACGEKTNVGVLGLDHGLKPLKSIAEMARDRGMKVGVITTVSLDNATPAGFYAHVASRKQYYDIALALTKSNFDYFAGGGLVDVENKRSHKADSSGGGGNKIDDTGIQTSVNALDLARKNGYTIVTTRGEFLSFAPGDGKLIVMPGGAGKGKALPYELDRQETDISLARLTQKGIELLQGESGFFMMVEGGKIDWACHANDAATAVADIIAFDDAIGQALEFYEKHPEETLIVVTADHECGGMSLGVVDTGYETNFKLLEYQKMSFQGFRNEMVNRVSSKVIPPSFEDILPLITSSFGLGPGGEANINLSSMEMDKLKAAYGESVSHIRKKVTHFSHKKKKVSKRKARQKCPEGNNKASKPSIFYGREDPLTVTLTRMLNHRAGIGWTTFSHTGIPVLTSAIGPGHGAFSGMYDNSDIGKKLMVLMGKK</sequence>
<dbReference type="Pfam" id="PF00245">
    <property type="entry name" value="Alk_phosphatase"/>
    <property type="match status" value="1"/>
</dbReference>
<comment type="cofactor">
    <cofactor evidence="8">
        <name>Mg(2+)</name>
        <dbReference type="ChEBI" id="CHEBI:18420"/>
    </cofactor>
    <text evidence="8">Binds 1 Mg(2+) ion.</text>
</comment>
<keyword evidence="6 8" id="KW-0460">Magnesium</keyword>
<evidence type="ECO:0000256" key="8">
    <source>
        <dbReference type="PIRSR" id="PIRSR601952-2"/>
    </source>
</evidence>
<dbReference type="CDD" id="cd16012">
    <property type="entry name" value="ALP"/>
    <property type="match status" value="1"/>
</dbReference>
<keyword evidence="11" id="KW-1185">Reference proteome</keyword>
<dbReference type="STRING" id="1121400.SAMN02746065_110144"/>
<feature type="active site" description="Phosphoserine intermediate" evidence="7">
    <location>
        <position position="81"/>
    </location>
</feature>
<evidence type="ECO:0000256" key="9">
    <source>
        <dbReference type="RuleBase" id="RU003946"/>
    </source>
</evidence>
<feature type="binding site" evidence="8">
    <location>
        <position position="276"/>
    </location>
    <ligand>
        <name>Mg(2+)</name>
        <dbReference type="ChEBI" id="CHEBI:18420"/>
    </ligand>
</feature>
<evidence type="ECO:0000313" key="10">
    <source>
        <dbReference type="EMBL" id="SMC80154.1"/>
    </source>
</evidence>
<keyword evidence="5 8" id="KW-0862">Zinc</keyword>
<proteinExistence type="inferred from homology"/>
<dbReference type="AlphaFoldDB" id="A0A1W2C563"/>
<feature type="binding site" evidence="8">
    <location>
        <position position="134"/>
    </location>
    <ligand>
        <name>Mg(2+)</name>
        <dbReference type="ChEBI" id="CHEBI:18420"/>
    </ligand>
</feature>
<evidence type="ECO:0000256" key="2">
    <source>
        <dbReference type="ARBA" id="ARBA00022553"/>
    </source>
</evidence>
<gene>
    <name evidence="10" type="ORF">SAMN02746065_110144</name>
</gene>
<evidence type="ECO:0000256" key="1">
    <source>
        <dbReference type="ARBA" id="ARBA00005984"/>
    </source>
</evidence>
<organism evidence="10 11">
    <name type="scientific">Desulfocicer vacuolatum DSM 3385</name>
    <dbReference type="NCBI Taxonomy" id="1121400"/>
    <lineage>
        <taxon>Bacteria</taxon>
        <taxon>Pseudomonadati</taxon>
        <taxon>Thermodesulfobacteriota</taxon>
        <taxon>Desulfobacteria</taxon>
        <taxon>Desulfobacterales</taxon>
        <taxon>Desulfobacteraceae</taxon>
        <taxon>Desulfocicer</taxon>
    </lineage>
</organism>
<dbReference type="PANTHER" id="PTHR11596">
    <property type="entry name" value="ALKALINE PHOSPHATASE"/>
    <property type="match status" value="1"/>
</dbReference>
<feature type="binding site" evidence="8">
    <location>
        <position position="324"/>
    </location>
    <ligand>
        <name>Zn(2+)</name>
        <dbReference type="ChEBI" id="CHEBI:29105"/>
        <label>2</label>
    </ligand>
</feature>
<dbReference type="InterPro" id="IPR017850">
    <property type="entry name" value="Alkaline_phosphatase_core_sf"/>
</dbReference>
<feature type="binding site" evidence="8">
    <location>
        <position position="479"/>
    </location>
    <ligand>
        <name>Zn(2+)</name>
        <dbReference type="ChEBI" id="CHEBI:29105"/>
        <label>2</label>
    </ligand>
</feature>
<evidence type="ECO:0000256" key="6">
    <source>
        <dbReference type="ARBA" id="ARBA00022842"/>
    </source>
</evidence>